<dbReference type="RefSeq" id="WP_317569037.1">
    <property type="nucleotide sequence ID" value="NZ_JAWLKA010000010.1"/>
</dbReference>
<proteinExistence type="inferred from homology"/>
<feature type="domain" description="Alcohol dehydrogenase-like C-terminal" evidence="6">
    <location>
        <begin position="18"/>
        <end position="116"/>
    </location>
</feature>
<keyword evidence="8" id="KW-1185">Reference proteome</keyword>
<dbReference type="EMBL" id="JAWLKA010000010">
    <property type="protein sequence ID" value="MDV6282477.1"/>
    <property type="molecule type" value="Genomic_DNA"/>
</dbReference>
<dbReference type="InterPro" id="IPR013149">
    <property type="entry name" value="ADH-like_C"/>
</dbReference>
<evidence type="ECO:0000256" key="2">
    <source>
        <dbReference type="ARBA" id="ARBA00008072"/>
    </source>
</evidence>
<dbReference type="Gene3D" id="3.40.50.720">
    <property type="entry name" value="NAD(P)-binding Rossmann-like Domain"/>
    <property type="match status" value="1"/>
</dbReference>
<sequence>MKDTLRPGSTAVVIGMGGQFAVELLRALTGVRIIALDVKEAALAAVRHKVDYTFVSGSSDVAEQVMEAAGDYGADFVLDLVGSSATLQLAGAVVAPYGAIRVPGLTESSSSKPPSYLPRCRGERRSLAHMAGHTRTCMTSSR</sequence>
<evidence type="ECO:0000313" key="8">
    <source>
        <dbReference type="Proteomes" id="UP001185737"/>
    </source>
</evidence>
<dbReference type="PANTHER" id="PTHR43350">
    <property type="entry name" value="NAD-DEPENDENT ALCOHOL DEHYDROGENASE"/>
    <property type="match status" value="1"/>
</dbReference>
<evidence type="ECO:0000313" key="7">
    <source>
        <dbReference type="EMBL" id="MDV6282477.1"/>
    </source>
</evidence>
<evidence type="ECO:0000256" key="1">
    <source>
        <dbReference type="ARBA" id="ARBA00001947"/>
    </source>
</evidence>
<gene>
    <name evidence="7" type="ORF">R3Q59_18440</name>
</gene>
<reference evidence="7 8" key="1">
    <citation type="submission" date="2023-10" db="EMBL/GenBank/DDBJ databases">
        <title>Development of a sustainable strategy for remediation of hydrocarbon-contaminated territories based on the waste exchange concept.</title>
        <authorList>
            <person name="Krivoruchko A."/>
        </authorList>
    </citation>
    <scope>NUCLEOTIDE SEQUENCE [LARGE SCALE GENOMIC DNA]</scope>
    <source>
        <strain evidence="7 8">IEGM 60</strain>
    </source>
</reference>
<evidence type="ECO:0000256" key="5">
    <source>
        <dbReference type="ARBA" id="ARBA00023002"/>
    </source>
</evidence>
<dbReference type="InterPro" id="IPR036291">
    <property type="entry name" value="NAD(P)-bd_dom_sf"/>
</dbReference>
<accession>A0ABU4CG08</accession>
<keyword evidence="4" id="KW-0862">Zinc</keyword>
<evidence type="ECO:0000259" key="6">
    <source>
        <dbReference type="Pfam" id="PF00107"/>
    </source>
</evidence>
<comment type="cofactor">
    <cofactor evidence="1">
        <name>Zn(2+)</name>
        <dbReference type="ChEBI" id="CHEBI:29105"/>
    </cofactor>
</comment>
<keyword evidence="3" id="KW-0479">Metal-binding</keyword>
<dbReference type="Pfam" id="PF00107">
    <property type="entry name" value="ADH_zinc_N"/>
    <property type="match status" value="1"/>
</dbReference>
<protein>
    <submittedName>
        <fullName evidence="7">Zinc-binding dehydrogenase</fullName>
    </submittedName>
</protein>
<dbReference type="PANTHER" id="PTHR43350:SF17">
    <property type="entry name" value="NAD-DEPENDENT ALCOHOL DEHYDROGENASE"/>
    <property type="match status" value="1"/>
</dbReference>
<evidence type="ECO:0000256" key="3">
    <source>
        <dbReference type="ARBA" id="ARBA00022723"/>
    </source>
</evidence>
<comment type="similarity">
    <text evidence="2">Belongs to the zinc-containing alcohol dehydrogenase family.</text>
</comment>
<comment type="caution">
    <text evidence="7">The sequence shown here is derived from an EMBL/GenBank/DDBJ whole genome shotgun (WGS) entry which is preliminary data.</text>
</comment>
<dbReference type="SUPFAM" id="SSF51735">
    <property type="entry name" value="NAD(P)-binding Rossmann-fold domains"/>
    <property type="match status" value="1"/>
</dbReference>
<organism evidence="7 8">
    <name type="scientific">Rhodococcus jostii</name>
    <dbReference type="NCBI Taxonomy" id="132919"/>
    <lineage>
        <taxon>Bacteria</taxon>
        <taxon>Bacillati</taxon>
        <taxon>Actinomycetota</taxon>
        <taxon>Actinomycetes</taxon>
        <taxon>Mycobacteriales</taxon>
        <taxon>Nocardiaceae</taxon>
        <taxon>Rhodococcus</taxon>
    </lineage>
</organism>
<dbReference type="Proteomes" id="UP001185737">
    <property type="component" value="Unassembled WGS sequence"/>
</dbReference>
<keyword evidence="5" id="KW-0560">Oxidoreductase</keyword>
<evidence type="ECO:0000256" key="4">
    <source>
        <dbReference type="ARBA" id="ARBA00022833"/>
    </source>
</evidence>
<name>A0ABU4CG08_RHOJO</name>